<protein>
    <submittedName>
        <fullName evidence="8">Putative malonate transporter, mdcF, AEC family protein</fullName>
    </submittedName>
</protein>
<keyword evidence="9" id="KW-1185">Reference proteome</keyword>
<keyword evidence="3" id="KW-1003">Cell membrane</keyword>
<evidence type="ECO:0000256" key="2">
    <source>
        <dbReference type="ARBA" id="ARBA00022448"/>
    </source>
</evidence>
<evidence type="ECO:0000256" key="5">
    <source>
        <dbReference type="ARBA" id="ARBA00022989"/>
    </source>
</evidence>
<keyword evidence="4 7" id="KW-0812">Transmembrane</keyword>
<dbReference type="eggNOG" id="COG0679">
    <property type="taxonomic scope" value="Bacteria"/>
</dbReference>
<feature type="transmembrane region" description="Helical" evidence="7">
    <location>
        <begin position="201"/>
        <end position="224"/>
    </location>
</feature>
<feature type="transmembrane region" description="Helical" evidence="7">
    <location>
        <begin position="98"/>
        <end position="118"/>
    </location>
</feature>
<comment type="caution">
    <text evidence="8">The sequence shown here is derived from an EMBL/GenBank/DDBJ whole genome shotgun (WGS) entry which is preliminary data.</text>
</comment>
<feature type="transmembrane region" description="Helical" evidence="7">
    <location>
        <begin position="293"/>
        <end position="315"/>
    </location>
</feature>
<dbReference type="PANTHER" id="PTHR36838:SF1">
    <property type="entry name" value="SLR1864 PROTEIN"/>
    <property type="match status" value="1"/>
</dbReference>
<dbReference type="GO" id="GO:0016020">
    <property type="term" value="C:membrane"/>
    <property type="evidence" value="ECO:0007669"/>
    <property type="project" value="UniProtKB-SubCell"/>
</dbReference>
<evidence type="ECO:0000256" key="1">
    <source>
        <dbReference type="ARBA" id="ARBA00004141"/>
    </source>
</evidence>
<feature type="transmembrane region" description="Helical" evidence="7">
    <location>
        <begin position="267"/>
        <end position="286"/>
    </location>
</feature>
<keyword evidence="5 7" id="KW-1133">Transmembrane helix</keyword>
<dbReference type="HOGENOM" id="CLU_056175_2_1_5"/>
<dbReference type="STRING" id="314265.R2601_00060"/>
<dbReference type="InterPro" id="IPR004776">
    <property type="entry name" value="Mem_transp_PIN-like"/>
</dbReference>
<keyword evidence="2" id="KW-0813">Transport</keyword>
<keyword evidence="6 7" id="KW-0472">Membrane</keyword>
<gene>
    <name evidence="8" type="ORF">R2601_00060</name>
</gene>
<dbReference type="GO" id="GO:0055085">
    <property type="term" value="P:transmembrane transport"/>
    <property type="evidence" value="ECO:0007669"/>
    <property type="project" value="InterPro"/>
</dbReference>
<comment type="subcellular location">
    <subcellularLocation>
        <location evidence="1">Membrane</location>
        <topology evidence="1">Multi-pass membrane protein</topology>
    </subcellularLocation>
</comment>
<proteinExistence type="predicted"/>
<evidence type="ECO:0000256" key="6">
    <source>
        <dbReference type="ARBA" id="ARBA00023136"/>
    </source>
</evidence>
<reference evidence="8 9" key="1">
    <citation type="journal article" date="2010" name="J. Bacteriol.">
        <title>Genome sequences of Pelagibaca bermudensis HTCC2601T and Maritimibacter alkaliphilus HTCC2654T, the type strains of two marine Roseobacter genera.</title>
        <authorList>
            <person name="Thrash J.C."/>
            <person name="Cho J.C."/>
            <person name="Ferriera S."/>
            <person name="Johnson J."/>
            <person name="Vergin K.L."/>
            <person name="Giovannoni S.J."/>
        </authorList>
    </citation>
    <scope>NUCLEOTIDE SEQUENCE [LARGE SCALE GENOMIC DNA]</scope>
    <source>
        <strain evidence="9">DSM 26914 / JCM 13377 / KCTC 12554 / HTCC2601</strain>
    </source>
</reference>
<dbReference type="Pfam" id="PF03547">
    <property type="entry name" value="Mem_trans"/>
    <property type="match status" value="1"/>
</dbReference>
<evidence type="ECO:0000256" key="4">
    <source>
        <dbReference type="ARBA" id="ARBA00022692"/>
    </source>
</evidence>
<feature type="transmembrane region" description="Helical" evidence="7">
    <location>
        <begin position="171"/>
        <end position="189"/>
    </location>
</feature>
<evidence type="ECO:0000313" key="9">
    <source>
        <dbReference type="Proteomes" id="UP000006230"/>
    </source>
</evidence>
<accession>Q0FKQ7</accession>
<feature type="transmembrane region" description="Helical" evidence="7">
    <location>
        <begin position="6"/>
        <end position="25"/>
    </location>
</feature>
<dbReference type="OrthoDB" id="9810457at2"/>
<evidence type="ECO:0000313" key="8">
    <source>
        <dbReference type="EMBL" id="EAU44755.1"/>
    </source>
</evidence>
<dbReference type="RefSeq" id="WP_007804051.1">
    <property type="nucleotide sequence ID" value="NZ_DS022280.1"/>
</dbReference>
<evidence type="ECO:0000256" key="7">
    <source>
        <dbReference type="SAM" id="Phobius"/>
    </source>
</evidence>
<organism evidence="8 9">
    <name type="scientific">Salipiger bermudensis (strain DSM 26914 / JCM 13377 / KCTC 12554 / HTCC2601)</name>
    <name type="common">Pelagibaca bermudensis</name>
    <dbReference type="NCBI Taxonomy" id="314265"/>
    <lineage>
        <taxon>Bacteria</taxon>
        <taxon>Pseudomonadati</taxon>
        <taxon>Pseudomonadota</taxon>
        <taxon>Alphaproteobacteria</taxon>
        <taxon>Rhodobacterales</taxon>
        <taxon>Roseobacteraceae</taxon>
        <taxon>Salipiger</taxon>
    </lineage>
</organism>
<feature type="transmembrane region" description="Helical" evidence="7">
    <location>
        <begin position="67"/>
        <end position="86"/>
    </location>
</feature>
<dbReference type="EMBL" id="AATQ01000038">
    <property type="protein sequence ID" value="EAU44755.1"/>
    <property type="molecule type" value="Genomic_DNA"/>
</dbReference>
<evidence type="ECO:0000256" key="3">
    <source>
        <dbReference type="ARBA" id="ARBA00022475"/>
    </source>
</evidence>
<name>Q0FKQ7_SALBH</name>
<feature type="transmembrane region" description="Helical" evidence="7">
    <location>
        <begin position="130"/>
        <end position="151"/>
    </location>
</feature>
<dbReference type="Proteomes" id="UP000006230">
    <property type="component" value="Unassembled WGS sequence"/>
</dbReference>
<feature type="transmembrane region" description="Helical" evidence="7">
    <location>
        <begin position="236"/>
        <end position="255"/>
    </location>
</feature>
<dbReference type="PANTHER" id="PTHR36838">
    <property type="entry name" value="AUXIN EFFLUX CARRIER FAMILY PROTEIN"/>
    <property type="match status" value="1"/>
</dbReference>
<dbReference type="AlphaFoldDB" id="Q0FKQ7"/>
<sequence>MLDLVSVILPVFVVVVVGAGYLAAWRRMMSDAAIDGLTKFAQTWALPLLLARGISELDLSRSFDAGLLLSYYAGALICGALAYVGARALLDRPPADSVTIGFGCMFGNIALLGLPITQRAYGDAALADNFAIISIHSPLLYTIGILAMEAVRSSGTGSGLLRVGARALRGVLRTPLVMGIMFGFTLQAFRALTGLAVPELVTATMNMMAGAALPAALFGLGGILYRYRPEGDIRAIAGMTALSLVIHPAISWGMGTWMDLEASQMRSLVISAAMAPGVNAYIFANIYGVAKRVAATAVLAATALSMFTAAAWLAILP</sequence>